<evidence type="ECO:0000313" key="5">
    <source>
        <dbReference type="Proteomes" id="UP000703893"/>
    </source>
</evidence>
<dbReference type="InterPro" id="IPR009875">
    <property type="entry name" value="PilZ_domain"/>
</dbReference>
<name>A0A937X8A6_9BACT</name>
<dbReference type="EMBL" id="VGJX01000794">
    <property type="protein sequence ID" value="MBM3275955.1"/>
    <property type="molecule type" value="Genomic_DNA"/>
</dbReference>
<dbReference type="CDD" id="cd00156">
    <property type="entry name" value="REC"/>
    <property type="match status" value="1"/>
</dbReference>
<dbReference type="InterPro" id="IPR050595">
    <property type="entry name" value="Bact_response_regulator"/>
</dbReference>
<feature type="domain" description="Response regulatory" evidence="3">
    <location>
        <begin position="33"/>
        <end position="149"/>
    </location>
</feature>
<reference evidence="4 5" key="1">
    <citation type="submission" date="2019-03" db="EMBL/GenBank/DDBJ databases">
        <title>Lake Tanganyika Metagenome-Assembled Genomes (MAGs).</title>
        <authorList>
            <person name="Tran P."/>
        </authorList>
    </citation>
    <scope>NUCLEOTIDE SEQUENCE [LARGE SCALE GENOMIC DNA]</scope>
    <source>
        <strain evidence="4">K_DeepCast_65m_m2_236</strain>
    </source>
</reference>
<evidence type="ECO:0000256" key="2">
    <source>
        <dbReference type="PROSITE-ProRule" id="PRU00169"/>
    </source>
</evidence>
<dbReference type="SUPFAM" id="SSF52172">
    <property type="entry name" value="CheY-like"/>
    <property type="match status" value="1"/>
</dbReference>
<dbReference type="SUPFAM" id="SSF141371">
    <property type="entry name" value="PilZ domain-like"/>
    <property type="match status" value="1"/>
</dbReference>
<keyword evidence="1 2" id="KW-0597">Phosphoprotein</keyword>
<dbReference type="PROSITE" id="PS50110">
    <property type="entry name" value="RESPONSE_REGULATORY"/>
    <property type="match status" value="1"/>
</dbReference>
<dbReference type="SMART" id="SM00448">
    <property type="entry name" value="REC"/>
    <property type="match status" value="1"/>
</dbReference>
<evidence type="ECO:0000256" key="1">
    <source>
        <dbReference type="ARBA" id="ARBA00022553"/>
    </source>
</evidence>
<dbReference type="GO" id="GO:0000160">
    <property type="term" value="P:phosphorelay signal transduction system"/>
    <property type="evidence" value="ECO:0007669"/>
    <property type="project" value="InterPro"/>
</dbReference>
<dbReference type="Proteomes" id="UP000703893">
    <property type="component" value="Unassembled WGS sequence"/>
</dbReference>
<gene>
    <name evidence="4" type="ORF">FJZ00_12445</name>
</gene>
<dbReference type="Pfam" id="PF07238">
    <property type="entry name" value="PilZ"/>
    <property type="match status" value="1"/>
</dbReference>
<dbReference type="Gene3D" id="3.40.50.2300">
    <property type="match status" value="1"/>
</dbReference>
<evidence type="ECO:0000313" key="4">
    <source>
        <dbReference type="EMBL" id="MBM3275955.1"/>
    </source>
</evidence>
<comment type="caution">
    <text evidence="4">The sequence shown here is derived from an EMBL/GenBank/DDBJ whole genome shotgun (WGS) entry which is preliminary data.</text>
</comment>
<dbReference type="Pfam" id="PF00072">
    <property type="entry name" value="Response_reg"/>
    <property type="match status" value="1"/>
</dbReference>
<proteinExistence type="predicted"/>
<dbReference type="GO" id="GO:0035438">
    <property type="term" value="F:cyclic-di-GMP binding"/>
    <property type="evidence" value="ECO:0007669"/>
    <property type="project" value="InterPro"/>
</dbReference>
<dbReference type="PANTHER" id="PTHR44591">
    <property type="entry name" value="STRESS RESPONSE REGULATOR PROTEIN 1"/>
    <property type="match status" value="1"/>
</dbReference>
<dbReference type="Gene3D" id="2.40.10.220">
    <property type="entry name" value="predicted glycosyltransferase like domains"/>
    <property type="match status" value="1"/>
</dbReference>
<dbReference type="AlphaFoldDB" id="A0A937X8A6"/>
<dbReference type="PANTHER" id="PTHR44591:SF3">
    <property type="entry name" value="RESPONSE REGULATORY DOMAIN-CONTAINING PROTEIN"/>
    <property type="match status" value="1"/>
</dbReference>
<organism evidence="4 5">
    <name type="scientific">Candidatus Tanganyikabacteria bacterium</name>
    <dbReference type="NCBI Taxonomy" id="2961651"/>
    <lineage>
        <taxon>Bacteria</taxon>
        <taxon>Bacillati</taxon>
        <taxon>Candidatus Sericytochromatia</taxon>
        <taxon>Candidatus Tanganyikabacteria</taxon>
    </lineage>
</organism>
<dbReference type="InterPro" id="IPR011006">
    <property type="entry name" value="CheY-like_superfamily"/>
</dbReference>
<dbReference type="InterPro" id="IPR001789">
    <property type="entry name" value="Sig_transdc_resp-reg_receiver"/>
</dbReference>
<sequence length="355" mass="39130">MAIAPSRMLGAPPSMSLYDGNSDETGTLRQSPTILIADGSSFFRRNLAMILQSEGYNILFASTGADVIATCVKHLPDLVLMDIGLPDISGLEVCSILKRSEQLSDIFVLLMAAREREDIIHESFERGARSCLFKPLESLQLLDIINSLLSPMPKTGMPVHLIFEETGQSFRTHAVSVQKRAISIMPTQDILNAGEALTTGARVRLEYQSEDKGNIACTAELKAVRLDALQFGIIGNLKRNQKRRFFRKGIDLKARYLLPGQFFRLARTVDLSGGGCRLADVGGQLEEGMEFILSIFLTATFRLDLSAKVEWFRAQGDGKCEVGCSFVDIHPEVQSEIVMFLFDENWASGVASVAM</sequence>
<accession>A0A937X8A6</accession>
<evidence type="ECO:0000259" key="3">
    <source>
        <dbReference type="PROSITE" id="PS50110"/>
    </source>
</evidence>
<feature type="modified residue" description="4-aspartylphosphate" evidence="2">
    <location>
        <position position="82"/>
    </location>
</feature>
<protein>
    <submittedName>
        <fullName evidence="4">Response regulator</fullName>
    </submittedName>
</protein>